<dbReference type="NCBIfam" id="NF002654">
    <property type="entry name" value="PRK02362.1"/>
    <property type="match status" value="1"/>
</dbReference>
<evidence type="ECO:0000313" key="14">
    <source>
        <dbReference type="EMBL" id="AKB85636.1"/>
    </source>
</evidence>
<dbReference type="InterPro" id="IPR050474">
    <property type="entry name" value="Hel308_SKI2-like"/>
</dbReference>
<dbReference type="HOGENOM" id="CLU_006553_3_0_2"/>
<evidence type="ECO:0000259" key="13">
    <source>
        <dbReference type="PROSITE" id="PS51194"/>
    </source>
</evidence>
<keyword evidence="4 11" id="KW-0347">Helicase</keyword>
<accession>A0A0E3SRM0</accession>
<dbReference type="SUPFAM" id="SSF158702">
    <property type="entry name" value="Sec63 N-terminal domain-like"/>
    <property type="match status" value="1"/>
</dbReference>
<evidence type="ECO:0000256" key="2">
    <source>
        <dbReference type="ARBA" id="ARBA00022763"/>
    </source>
</evidence>
<evidence type="ECO:0000256" key="6">
    <source>
        <dbReference type="ARBA" id="ARBA00023125"/>
    </source>
</evidence>
<organism evidence="14 15">
    <name type="scientific">Methanococcoides methylutens MM1</name>
    <dbReference type="NCBI Taxonomy" id="1434104"/>
    <lineage>
        <taxon>Archaea</taxon>
        <taxon>Methanobacteriati</taxon>
        <taxon>Methanobacteriota</taxon>
        <taxon>Stenosarchaea group</taxon>
        <taxon>Methanomicrobia</taxon>
        <taxon>Methanosarcinales</taxon>
        <taxon>Methanosarcinaceae</taxon>
        <taxon>Methanococcoides</taxon>
    </lineage>
</organism>
<dbReference type="Gene3D" id="3.40.50.300">
    <property type="entry name" value="P-loop containing nucleotide triphosphate hydrolases"/>
    <property type="match status" value="2"/>
</dbReference>
<dbReference type="STRING" id="1434104.MCMEM_1583"/>
<keyword evidence="5 11" id="KW-0067">ATP-binding</keyword>
<dbReference type="InterPro" id="IPR036390">
    <property type="entry name" value="WH_DNA-bd_sf"/>
</dbReference>
<evidence type="ECO:0000256" key="8">
    <source>
        <dbReference type="ARBA" id="ARBA00023235"/>
    </source>
</evidence>
<dbReference type="Pfam" id="PF00270">
    <property type="entry name" value="DEAD"/>
    <property type="match status" value="1"/>
</dbReference>
<gene>
    <name evidence="11" type="primary">hel308</name>
    <name evidence="14" type="ORF">MCMEM_1583</name>
</gene>
<sequence length="739" mass="82473">MLIKELDIPEDIIRFYEDSGIKELYPPQAEAVDNGLLEGKNLLAAIPTASGKTLLAELAMLKAIRNGGKALYIVPLRALASEKFDRFRELAPFGIKVGISTGDFDSRDEWLGANDIIVATSEKTDSLLRNGTSWMEEITTIVVDEVHLLDSKNRGPTLEVTITKLMRLNPDCQIIALSATVGNAREMADWLEASLVLSEWRPTDLHEGVFFGEAINFLGKQKKIERRDKDNATNLVLDTISEGGQCLVFESSRRNCTGFAKTSSNKVVKLLDREILGKLAVMAEEVESTGETDTAKVLANCIRKGVAFHHAGLNSSHRKIVEDGFRQNLIKVISSTPTLAAGLNLPARRVIVRNYRRFDANFGMQPIPVLEYKQMAGRAGRPHLDPYGESVLLAKEYAEFEQLLENYVEADAEDIWSKLGTENALRTHVLSTIVNGFASDRKQMMEFMGSTFFAFQQDTWSLEEVIDDCIEYLAEHEMVVKDESHDPISLSSTQLGKLVSMLYIDPMSGAKIVDGLKKAVNVNDMTLLHLVCSTPDMRQLYMRSADYARVNDFVMSHSDDFIEIPNEFKAIDYEWFLGEVKTAMLLDEWIREIPADDITQHFNVGEGDIHALADTAEWLMHATTKLAELLKVEHSSHAHGLEKRIHYGASPELMQLVSIRGVGRVRARKLYEAGFVSLAELKKAEYSVLSKLVGPKVAANILSNIGVRVKDKVGKSTPINSNTLDTLLDKEQKTFSDFQ</sequence>
<dbReference type="PATRIC" id="fig|1434104.5.peg.1722"/>
<feature type="binding site" evidence="11">
    <location>
        <position position="28"/>
    </location>
    <ligand>
        <name>ATP</name>
        <dbReference type="ChEBI" id="CHEBI:30616"/>
    </ligand>
</feature>
<dbReference type="InterPro" id="IPR046931">
    <property type="entry name" value="HTH_61"/>
</dbReference>
<dbReference type="InterPro" id="IPR048772">
    <property type="entry name" value="Hel308-like_dom4"/>
</dbReference>
<comment type="similarity">
    <text evidence="11">Belongs to the helicase family. Hel308 subfamily.</text>
</comment>
<dbReference type="AlphaFoldDB" id="A0A0E3SRM0"/>
<evidence type="ECO:0000259" key="12">
    <source>
        <dbReference type="PROSITE" id="PS51192"/>
    </source>
</evidence>
<name>A0A0E3SRM0_METMT</name>
<feature type="domain" description="Helicase C-terminal" evidence="13">
    <location>
        <begin position="231"/>
        <end position="426"/>
    </location>
</feature>
<dbReference type="Gene3D" id="1.10.150.20">
    <property type="entry name" value="5' to 3' exonuclease, C-terminal subdomain"/>
    <property type="match status" value="1"/>
</dbReference>
<evidence type="ECO:0000256" key="9">
    <source>
        <dbReference type="ARBA" id="ARBA00034617"/>
    </source>
</evidence>
<dbReference type="InterPro" id="IPR022965">
    <property type="entry name" value="Helicase_Hel308"/>
</dbReference>
<comment type="subunit">
    <text evidence="11">Monomer.</text>
</comment>
<protein>
    <recommendedName>
        <fullName evidence="11">ATP-dependent DNA helicase Hel308</fullName>
        <ecNumber evidence="11">5.6.2.4</ecNumber>
    </recommendedName>
    <alternativeName>
        <fullName evidence="11">DNA 3'-5' helicase Hel308</fullName>
    </alternativeName>
</protein>
<dbReference type="GeneID" id="24894144"/>
<dbReference type="OrthoDB" id="371946at2157"/>
<dbReference type="EMBL" id="CP009518">
    <property type="protein sequence ID" value="AKB85636.1"/>
    <property type="molecule type" value="Genomic_DNA"/>
</dbReference>
<dbReference type="Pfam" id="PF00271">
    <property type="entry name" value="Helicase_C"/>
    <property type="match status" value="1"/>
</dbReference>
<keyword evidence="3 11" id="KW-0378">Hydrolase</keyword>
<evidence type="ECO:0000256" key="3">
    <source>
        <dbReference type="ARBA" id="ARBA00022801"/>
    </source>
</evidence>
<dbReference type="GO" id="GO:0005524">
    <property type="term" value="F:ATP binding"/>
    <property type="evidence" value="ECO:0007669"/>
    <property type="project" value="UniProtKB-UniRule"/>
</dbReference>
<dbReference type="PANTHER" id="PTHR47961">
    <property type="entry name" value="DNA POLYMERASE THETA, PUTATIVE (AFU_ORTHOLOGUE AFUA_1G05260)-RELATED"/>
    <property type="match status" value="1"/>
</dbReference>
<dbReference type="GO" id="GO:0043138">
    <property type="term" value="F:3'-5' DNA helicase activity"/>
    <property type="evidence" value="ECO:0007669"/>
    <property type="project" value="UniProtKB-UniRule"/>
</dbReference>
<evidence type="ECO:0000256" key="1">
    <source>
        <dbReference type="ARBA" id="ARBA00022741"/>
    </source>
</evidence>
<dbReference type="SUPFAM" id="SSF46785">
    <property type="entry name" value="Winged helix' DNA-binding domain"/>
    <property type="match status" value="1"/>
</dbReference>
<dbReference type="InterPro" id="IPR001650">
    <property type="entry name" value="Helicase_C-like"/>
</dbReference>
<evidence type="ECO:0000256" key="4">
    <source>
        <dbReference type="ARBA" id="ARBA00022806"/>
    </source>
</evidence>
<dbReference type="Gene3D" id="1.10.3380.30">
    <property type="match status" value="1"/>
</dbReference>
<keyword evidence="7 11" id="KW-0234">DNA repair</keyword>
<dbReference type="InterPro" id="IPR027417">
    <property type="entry name" value="P-loop_NTPase"/>
</dbReference>
<dbReference type="Proteomes" id="UP000033048">
    <property type="component" value="Chromosome"/>
</dbReference>
<dbReference type="SMART" id="SM00490">
    <property type="entry name" value="HELICc"/>
    <property type="match status" value="1"/>
</dbReference>
<dbReference type="CDD" id="cd18795">
    <property type="entry name" value="SF2_C_Ski2"/>
    <property type="match status" value="1"/>
</dbReference>
<dbReference type="EC" id="5.6.2.4" evidence="11"/>
<dbReference type="GO" id="GO:0006281">
    <property type="term" value="P:DNA repair"/>
    <property type="evidence" value="ECO:0007669"/>
    <property type="project" value="UniProtKB-UniRule"/>
</dbReference>
<proteinExistence type="inferred from homology"/>
<dbReference type="InterPro" id="IPR014001">
    <property type="entry name" value="Helicase_ATP-bd"/>
</dbReference>
<keyword evidence="8 11" id="KW-0413">Isomerase</keyword>
<dbReference type="GO" id="GO:0016887">
    <property type="term" value="F:ATP hydrolysis activity"/>
    <property type="evidence" value="ECO:0007669"/>
    <property type="project" value="RHEA"/>
</dbReference>
<dbReference type="HAMAP" id="MF_00442">
    <property type="entry name" value="Helicase_Hel308"/>
    <property type="match status" value="1"/>
</dbReference>
<evidence type="ECO:0000256" key="7">
    <source>
        <dbReference type="ARBA" id="ARBA00023204"/>
    </source>
</evidence>
<dbReference type="CDD" id="cd18028">
    <property type="entry name" value="DEXHc_archSki2"/>
    <property type="match status" value="1"/>
</dbReference>
<comment type="catalytic activity">
    <reaction evidence="9 11">
        <text>Couples ATP hydrolysis with the unwinding of duplex DNA by translocating in the 3'-5' direction.</text>
        <dbReference type="EC" id="5.6.2.4"/>
    </reaction>
</comment>
<comment type="catalytic activity">
    <reaction evidence="10 11">
        <text>ATP + H2O = ADP + phosphate + H(+)</text>
        <dbReference type="Rhea" id="RHEA:13065"/>
        <dbReference type="ChEBI" id="CHEBI:15377"/>
        <dbReference type="ChEBI" id="CHEBI:15378"/>
        <dbReference type="ChEBI" id="CHEBI:30616"/>
        <dbReference type="ChEBI" id="CHEBI:43474"/>
        <dbReference type="ChEBI" id="CHEBI:456216"/>
        <dbReference type="EC" id="5.6.2.4"/>
    </reaction>
</comment>
<evidence type="ECO:0000256" key="10">
    <source>
        <dbReference type="ARBA" id="ARBA00048988"/>
    </source>
</evidence>
<dbReference type="SMART" id="SM00487">
    <property type="entry name" value="DEXDc"/>
    <property type="match status" value="1"/>
</dbReference>
<dbReference type="PROSITE" id="PS51194">
    <property type="entry name" value="HELICASE_CTER"/>
    <property type="match status" value="1"/>
</dbReference>
<keyword evidence="6 11" id="KW-0238">DNA-binding</keyword>
<keyword evidence="15" id="KW-1185">Reference proteome</keyword>
<evidence type="ECO:0000313" key="15">
    <source>
        <dbReference type="Proteomes" id="UP000033048"/>
    </source>
</evidence>
<evidence type="ECO:0000256" key="11">
    <source>
        <dbReference type="HAMAP-Rule" id="MF_00442"/>
    </source>
</evidence>
<dbReference type="GO" id="GO:0003677">
    <property type="term" value="F:DNA binding"/>
    <property type="evidence" value="ECO:0007669"/>
    <property type="project" value="UniProtKB-UniRule"/>
</dbReference>
<dbReference type="KEGG" id="mmet:MCMEM_1583"/>
<keyword evidence="1 11" id="KW-0547">Nucleotide-binding</keyword>
<reference evidence="14 15" key="1">
    <citation type="submission" date="2014-07" db="EMBL/GenBank/DDBJ databases">
        <title>Methanogenic archaea and the global carbon cycle.</title>
        <authorList>
            <person name="Henriksen J.R."/>
            <person name="Luke J."/>
            <person name="Reinhart S."/>
            <person name="Benedict M.N."/>
            <person name="Youngblut N.D."/>
            <person name="Metcalf M.E."/>
            <person name="Whitaker R.J."/>
            <person name="Metcalf W.W."/>
        </authorList>
    </citation>
    <scope>NUCLEOTIDE SEQUENCE [LARGE SCALE GENOMIC DNA]</scope>
    <source>
        <strain evidence="14 15">MM1</strain>
    </source>
</reference>
<dbReference type="Pfam" id="PF14520">
    <property type="entry name" value="HHH_5"/>
    <property type="match status" value="1"/>
</dbReference>
<dbReference type="PROSITE" id="PS51192">
    <property type="entry name" value="HELICASE_ATP_BIND_1"/>
    <property type="match status" value="1"/>
</dbReference>
<dbReference type="Pfam" id="PF21280">
    <property type="entry name" value="Helicase_dom4_arc"/>
    <property type="match status" value="1"/>
</dbReference>
<keyword evidence="2 11" id="KW-0227">DNA damage</keyword>
<evidence type="ECO:0000256" key="5">
    <source>
        <dbReference type="ARBA" id="ARBA00022840"/>
    </source>
</evidence>
<dbReference type="SUPFAM" id="SSF52540">
    <property type="entry name" value="P-loop containing nucleoside triphosphate hydrolases"/>
    <property type="match status" value="2"/>
</dbReference>
<comment type="function">
    <text evidence="11">DNA-dependent ATPase and 3'-5' DNA helicase that may be involved in repair of stalled replication forks.</text>
</comment>
<dbReference type="RefSeq" id="WP_048205703.1">
    <property type="nucleotide sequence ID" value="NZ_CP009518.1"/>
</dbReference>
<dbReference type="InterPro" id="IPR011545">
    <property type="entry name" value="DEAD/DEAH_box_helicase_dom"/>
</dbReference>
<feature type="domain" description="Helicase ATP-binding" evidence="12">
    <location>
        <begin position="33"/>
        <end position="199"/>
    </location>
</feature>
<dbReference type="PANTHER" id="PTHR47961:SF10">
    <property type="entry name" value="ATP-DEPENDENT DNA HELICASE HEL308"/>
    <property type="match status" value="1"/>
</dbReference>
<dbReference type="Pfam" id="PF20470">
    <property type="entry name" value="HTH_61"/>
    <property type="match status" value="1"/>
</dbReference>